<dbReference type="PROSITE" id="PS50943">
    <property type="entry name" value="HTH_CROC1"/>
    <property type="match status" value="1"/>
</dbReference>
<feature type="region of interest" description="Disordered" evidence="1">
    <location>
        <begin position="1"/>
        <end position="21"/>
    </location>
</feature>
<dbReference type="SUPFAM" id="SSF47413">
    <property type="entry name" value="lambda repressor-like DNA-binding domains"/>
    <property type="match status" value="1"/>
</dbReference>
<name>A0A7Z0S0B9_9GAMM</name>
<accession>A0A7Z0S0B9</accession>
<dbReference type="GO" id="GO:0003677">
    <property type="term" value="F:DNA binding"/>
    <property type="evidence" value="ECO:0007669"/>
    <property type="project" value="InterPro"/>
</dbReference>
<dbReference type="Gene3D" id="1.10.260.40">
    <property type="entry name" value="lambda repressor-like DNA-binding domains"/>
    <property type="match status" value="1"/>
</dbReference>
<comment type="caution">
    <text evidence="3">The sequence shown here is derived from an EMBL/GenBank/DDBJ whole genome shotgun (WGS) entry which is preliminary data.</text>
</comment>
<feature type="domain" description="HTH cro/C1-type" evidence="2">
    <location>
        <begin position="9"/>
        <end position="56"/>
    </location>
</feature>
<dbReference type="SMART" id="SM00530">
    <property type="entry name" value="HTH_XRE"/>
    <property type="match status" value="1"/>
</dbReference>
<dbReference type="Pfam" id="PF01381">
    <property type="entry name" value="HTH_3"/>
    <property type="match status" value="1"/>
</dbReference>
<gene>
    <name evidence="3" type="ORF">HZS80_21480</name>
</gene>
<reference evidence="3 4" key="1">
    <citation type="journal article" date="2003" name="Extremophiles">
        <title>Halomonas glaciei sp. nov. isolated from fast ice of Adelie Land, Antarctica.</title>
        <authorList>
            <person name="Reddy G.S."/>
            <person name="Raghavan P.U."/>
            <person name="Sarita N.B."/>
            <person name="Prakash J.S."/>
            <person name="Nagesh N."/>
            <person name="Delille D."/>
            <person name="Shivaji S."/>
        </authorList>
    </citation>
    <scope>NUCLEOTIDE SEQUENCE [LARGE SCALE GENOMIC DNA]</scope>
    <source>
        <strain evidence="3 4">DD39</strain>
    </source>
</reference>
<evidence type="ECO:0000259" key="2">
    <source>
        <dbReference type="PROSITE" id="PS50943"/>
    </source>
</evidence>
<evidence type="ECO:0000313" key="3">
    <source>
        <dbReference type="EMBL" id="NYS80237.1"/>
    </source>
</evidence>
<sequence length="94" mass="10821">MSKTDGEKIREIREAEGMGRQEFSEVTGIKKQTLISTETGRMTCSLKTVRQITAVFPKYRMWLVDNQVDEEKGQINPEIEKARRELKQTGTDTN</sequence>
<keyword evidence="4" id="KW-1185">Reference proteome</keyword>
<organism evidence="3 4">
    <name type="scientific">Vreelandella glaciei</name>
    <dbReference type="NCBI Taxonomy" id="186761"/>
    <lineage>
        <taxon>Bacteria</taxon>
        <taxon>Pseudomonadati</taxon>
        <taxon>Pseudomonadota</taxon>
        <taxon>Gammaproteobacteria</taxon>
        <taxon>Oceanospirillales</taxon>
        <taxon>Halomonadaceae</taxon>
        <taxon>Vreelandella</taxon>
    </lineage>
</organism>
<dbReference type="CDD" id="cd00093">
    <property type="entry name" value="HTH_XRE"/>
    <property type="match status" value="1"/>
</dbReference>
<protein>
    <submittedName>
        <fullName evidence="3">Helix-turn-helix transcriptional regulator</fullName>
    </submittedName>
</protein>
<dbReference type="Proteomes" id="UP000526892">
    <property type="component" value="Unassembled WGS sequence"/>
</dbReference>
<evidence type="ECO:0000256" key="1">
    <source>
        <dbReference type="SAM" id="MobiDB-lite"/>
    </source>
</evidence>
<dbReference type="InterPro" id="IPR001387">
    <property type="entry name" value="Cro/C1-type_HTH"/>
</dbReference>
<dbReference type="EMBL" id="JACCDE010000045">
    <property type="protein sequence ID" value="NYS80237.1"/>
    <property type="molecule type" value="Genomic_DNA"/>
</dbReference>
<dbReference type="AlphaFoldDB" id="A0A7Z0S0B9"/>
<dbReference type="RefSeq" id="WP_045812171.1">
    <property type="nucleotide sequence ID" value="NZ_JACCDE010000045.1"/>
</dbReference>
<dbReference type="InterPro" id="IPR010982">
    <property type="entry name" value="Lambda_DNA-bd_dom_sf"/>
</dbReference>
<proteinExistence type="predicted"/>
<evidence type="ECO:0000313" key="4">
    <source>
        <dbReference type="Proteomes" id="UP000526892"/>
    </source>
</evidence>